<dbReference type="InterPro" id="IPR057191">
    <property type="entry name" value="DUF7869"/>
</dbReference>
<keyword evidence="4" id="KW-1185">Reference proteome</keyword>
<reference evidence="4" key="1">
    <citation type="submission" date="2015-02" db="EMBL/GenBank/DDBJ databases">
        <title>Genome sequencing for Strongylocentrotus purpuratus.</title>
        <authorList>
            <person name="Murali S."/>
            <person name="Liu Y."/>
            <person name="Vee V."/>
            <person name="English A."/>
            <person name="Wang M."/>
            <person name="Skinner E."/>
            <person name="Han Y."/>
            <person name="Muzny D.M."/>
            <person name="Worley K.C."/>
            <person name="Gibbs R.A."/>
        </authorList>
    </citation>
    <scope>NUCLEOTIDE SEQUENCE</scope>
</reference>
<organism evidence="3 4">
    <name type="scientific">Strongylocentrotus purpuratus</name>
    <name type="common">Purple sea urchin</name>
    <dbReference type="NCBI Taxonomy" id="7668"/>
    <lineage>
        <taxon>Eukaryota</taxon>
        <taxon>Metazoa</taxon>
        <taxon>Echinodermata</taxon>
        <taxon>Eleutherozoa</taxon>
        <taxon>Echinozoa</taxon>
        <taxon>Echinoidea</taxon>
        <taxon>Euechinoidea</taxon>
        <taxon>Echinacea</taxon>
        <taxon>Camarodonta</taxon>
        <taxon>Echinidea</taxon>
        <taxon>Strongylocentrotidae</taxon>
        <taxon>Strongylocentrotus</taxon>
    </lineage>
</organism>
<name>A0A7M7LWP9_STRPU</name>
<evidence type="ECO:0000313" key="4">
    <source>
        <dbReference type="Proteomes" id="UP000007110"/>
    </source>
</evidence>
<accession>A0A7M7LWP9</accession>
<evidence type="ECO:0000256" key="1">
    <source>
        <dbReference type="SAM" id="MobiDB-lite"/>
    </source>
</evidence>
<dbReference type="AlphaFoldDB" id="A0A7M7LWP9"/>
<evidence type="ECO:0000259" key="2">
    <source>
        <dbReference type="Pfam" id="PF25273"/>
    </source>
</evidence>
<dbReference type="PANTHER" id="PTHR33153">
    <property type="entry name" value="MYND-TYPE DOMAIN-CONTAINING PROTEIN"/>
    <property type="match status" value="1"/>
</dbReference>
<protein>
    <recommendedName>
        <fullName evidence="2">DUF7869 domain-containing protein</fullName>
    </recommendedName>
</protein>
<proteinExistence type="predicted"/>
<dbReference type="OMA" id="TEDEIMW"/>
<dbReference type="Proteomes" id="UP000007110">
    <property type="component" value="Unassembled WGS sequence"/>
</dbReference>
<feature type="domain" description="DUF7869" evidence="2">
    <location>
        <begin position="411"/>
        <end position="599"/>
    </location>
</feature>
<dbReference type="InParanoid" id="A0A7M7LWP9"/>
<evidence type="ECO:0000313" key="3">
    <source>
        <dbReference type="EnsemblMetazoa" id="XP_011683212"/>
    </source>
</evidence>
<feature type="compositionally biased region" description="Polar residues" evidence="1">
    <location>
        <begin position="49"/>
        <end position="62"/>
    </location>
</feature>
<dbReference type="Pfam" id="PF25273">
    <property type="entry name" value="DUF7869"/>
    <property type="match status" value="1"/>
</dbReference>
<feature type="region of interest" description="Disordered" evidence="1">
    <location>
        <begin position="1"/>
        <end position="63"/>
    </location>
</feature>
<dbReference type="GeneID" id="582122"/>
<dbReference type="RefSeq" id="XP_011683212.1">
    <property type="nucleotide sequence ID" value="XM_011684910.2"/>
</dbReference>
<dbReference type="KEGG" id="spu:582122"/>
<dbReference type="PANTHER" id="PTHR33153:SF3">
    <property type="entry name" value="TRAFFICKING PROTEIN PARTICLE COMPLEX SUBUNIT 11 DOMAIN-CONTAINING PROTEIN"/>
    <property type="match status" value="1"/>
</dbReference>
<dbReference type="EnsemblMetazoa" id="XM_011684910">
    <property type="protein sequence ID" value="XP_011683212"/>
    <property type="gene ID" value="LOC582122"/>
</dbReference>
<feature type="compositionally biased region" description="Polar residues" evidence="1">
    <location>
        <begin position="20"/>
        <end position="37"/>
    </location>
</feature>
<reference evidence="3" key="2">
    <citation type="submission" date="2021-01" db="UniProtKB">
        <authorList>
            <consortium name="EnsemblMetazoa"/>
        </authorList>
    </citation>
    <scope>IDENTIFICATION</scope>
</reference>
<sequence>MATVNDISFTELESDAEDNLPSTWTTGLQTPGNTVTELDSDAEEDAQPFSASNSGLQSTANFTELESDADDLEDAQPFCKSDLQSTRNDITELESDADDLEDAQPFRKSGKRKREVTLLLDSSGSEANSAFEQERRKRVKTGGETLLSVFSGRCCSSDCLARVTRADAAAARSAFKEKSLCDQRIWLLEYFRTHSSQAEDGSFQFSFNIGLELVCATAWYQVVGIVRSRFYDWQKRFRDGMLYPLPANFKRRGYKTQRTLNAKTQLDRIAQRYGDRMPNQERLNLPSSFTKREVYERVKDNAEVCSESHFKRIWRSEEQHITIPKVNRFSKCDECTELKVKLGQTNDKVLRRSLITQHQKHVEKQSSSERQKYYKHIQKAKASPDKYMSIIIDGMDQHCTAIPQLHPAPKALSHTDQLNTHITGAIVHGRGQHTYIDVKEYPHDSNLTINIILSILIRYADSLPPTLYLQLDNTARENKNRHVFAFLSLLVELNIFKKIKVGFLMVGHTHEDVDQFFSRISTHLKKHSITTFPKLLQAIPASFNTHTMTTAQRILHIFDVRDWLLPHQHSMAYHSKPHIFKFTLDQAGKATLQTKDWSTSPHWCDTTGLTRILSSLPDGQPRLVKKSFTDIDIQQIERGAEKLRPYFQPGDIEAWRSLCELLTLEEEECEEDDATVRWPICDLLLAVSQPVNAPQQEVHADIIEEEPYRQVHLGPKGRKERRTEIREGDMVATYIEAYSTHWPQIGRVDKVTEDGLVLEWFTGTLTTKWKKMMVAVTGQRGRKQVWVETIPRDSVILLPFTLTAGDKLPLQVVNGLREKHWDYFE</sequence>
<dbReference type="OrthoDB" id="6110576at2759"/>